<feature type="transmembrane region" description="Helical" evidence="10">
    <location>
        <begin position="210"/>
        <end position="228"/>
    </location>
</feature>
<keyword evidence="3 8" id="KW-0813">Transport</keyword>
<reference evidence="12" key="1">
    <citation type="journal article" date="2014" name="Int. J. Syst. Evol. Microbiol.">
        <title>Complete genome sequence of Corynebacterium casei LMG S-19264T (=DSM 44701T), isolated from a smear-ripened cheese.</title>
        <authorList>
            <consortium name="US DOE Joint Genome Institute (JGI-PGF)"/>
            <person name="Walter F."/>
            <person name="Albersmeier A."/>
            <person name="Kalinowski J."/>
            <person name="Ruckert C."/>
        </authorList>
    </citation>
    <scope>NUCLEOTIDE SEQUENCE</scope>
    <source>
        <strain evidence="12">KCTC 12870</strain>
    </source>
</reference>
<sequence length="471" mass="51112">MIPPPLAALTSLHDTGADWPSLDVVWRVLTLQDYNTRLVVMSTMILGLASGLVGCFLLLRKRSLMGDALSHATLPGIGLAFIVMASMGGTGKHLVGLLVGATVTGVIGVIMVLVVRNTSRIKDDAAMGIVLSVFFGLGMVVLSMVLSMPSGHAAGLESFIYGKTASMIMQDFLLLSGVAAIALLCSLLLLKEFTLLCFDEGFGRSQGWPIHGLDIILLGLVALVTVVGLQAVGLILIIAFLITPAAAARFWTNDLRNMLILSALIGGVSGWCGASISALLPRLPAGAVIVLVAAAFFVFSLFFGKTRGVVRTRLAMYRLKRKVGRQHLLRAVYEIQEAACAETGKPPANIAIPFRDLLLHRSWSPAHVRQDLRRAKNEDHIDQFDGQSLRLSESGFGEAARITRNHRLWEIFLITHADIAASHVDRDADSVEHVLSPDMVRELEQRLDLDSIPESPHYISPQKDRPHDMVR</sequence>
<feature type="transmembrane region" description="Helical" evidence="10">
    <location>
        <begin position="285"/>
        <end position="304"/>
    </location>
</feature>
<feature type="transmembrane region" description="Helical" evidence="10">
    <location>
        <begin position="94"/>
        <end position="115"/>
    </location>
</feature>
<dbReference type="EMBL" id="BMXG01000001">
    <property type="protein sequence ID" value="GHB90518.1"/>
    <property type="molecule type" value="Genomic_DNA"/>
</dbReference>
<evidence type="ECO:0000256" key="3">
    <source>
        <dbReference type="ARBA" id="ARBA00022448"/>
    </source>
</evidence>
<dbReference type="GO" id="GO:0010043">
    <property type="term" value="P:response to zinc ion"/>
    <property type="evidence" value="ECO:0007669"/>
    <property type="project" value="TreeGrafter"/>
</dbReference>
<dbReference type="Pfam" id="PF00950">
    <property type="entry name" value="ABC-3"/>
    <property type="match status" value="1"/>
</dbReference>
<evidence type="ECO:0000256" key="2">
    <source>
        <dbReference type="ARBA" id="ARBA00008034"/>
    </source>
</evidence>
<feature type="compositionally biased region" description="Basic and acidic residues" evidence="9">
    <location>
        <begin position="462"/>
        <end position="471"/>
    </location>
</feature>
<comment type="similarity">
    <text evidence="2 8">Belongs to the ABC-3 integral membrane protein family.</text>
</comment>
<feature type="domain" description="Iron dependent repressor metal binding and dimerisation" evidence="11">
    <location>
        <begin position="393"/>
        <end position="448"/>
    </location>
</feature>
<dbReference type="Gene3D" id="1.10.10.10">
    <property type="entry name" value="Winged helix-like DNA-binding domain superfamily/Winged helix DNA-binding domain"/>
    <property type="match status" value="1"/>
</dbReference>
<dbReference type="Proteomes" id="UP000642829">
    <property type="component" value="Unassembled WGS sequence"/>
</dbReference>
<dbReference type="InterPro" id="IPR001367">
    <property type="entry name" value="Fe_dep_repressor"/>
</dbReference>
<protein>
    <submittedName>
        <fullName evidence="12">Manganese ABC transporter permease</fullName>
    </submittedName>
</protein>
<dbReference type="InterPro" id="IPR036421">
    <property type="entry name" value="Fe_dep_repressor_sf"/>
</dbReference>
<evidence type="ECO:0000259" key="11">
    <source>
        <dbReference type="Pfam" id="PF02742"/>
    </source>
</evidence>
<comment type="subcellular location">
    <subcellularLocation>
        <location evidence="1 8">Cell membrane</location>
        <topology evidence="1 8">Multi-pass membrane protein</topology>
    </subcellularLocation>
</comment>
<proteinExistence type="inferred from homology"/>
<dbReference type="PANTHER" id="PTHR30477">
    <property type="entry name" value="ABC-TRANSPORTER METAL-BINDING PROTEIN"/>
    <property type="match status" value="1"/>
</dbReference>
<evidence type="ECO:0000256" key="7">
    <source>
        <dbReference type="ARBA" id="ARBA00023136"/>
    </source>
</evidence>
<dbReference type="GO" id="GO:0046914">
    <property type="term" value="F:transition metal ion binding"/>
    <property type="evidence" value="ECO:0007669"/>
    <property type="project" value="InterPro"/>
</dbReference>
<evidence type="ECO:0000256" key="10">
    <source>
        <dbReference type="SAM" id="Phobius"/>
    </source>
</evidence>
<feature type="region of interest" description="Disordered" evidence="9">
    <location>
        <begin position="451"/>
        <end position="471"/>
    </location>
</feature>
<organism evidence="12 13">
    <name type="scientific">Cerasicoccus arenae</name>
    <dbReference type="NCBI Taxonomy" id="424488"/>
    <lineage>
        <taxon>Bacteria</taxon>
        <taxon>Pseudomonadati</taxon>
        <taxon>Verrucomicrobiota</taxon>
        <taxon>Opitutia</taxon>
        <taxon>Puniceicoccales</taxon>
        <taxon>Cerasicoccaceae</taxon>
        <taxon>Cerasicoccus</taxon>
    </lineage>
</organism>
<dbReference type="Pfam" id="PF02742">
    <property type="entry name" value="Fe_dep_repr_C"/>
    <property type="match status" value="1"/>
</dbReference>
<keyword evidence="6 10" id="KW-1133">Transmembrane helix</keyword>
<evidence type="ECO:0000256" key="6">
    <source>
        <dbReference type="ARBA" id="ARBA00022989"/>
    </source>
</evidence>
<evidence type="ECO:0000313" key="12">
    <source>
        <dbReference type="EMBL" id="GHB90518.1"/>
    </source>
</evidence>
<dbReference type="CDD" id="cd06550">
    <property type="entry name" value="TM_ABC_iron-siderophores_like"/>
    <property type="match status" value="1"/>
</dbReference>
<dbReference type="SUPFAM" id="SSF81345">
    <property type="entry name" value="ABC transporter involved in vitamin B12 uptake, BtuC"/>
    <property type="match status" value="1"/>
</dbReference>
<name>A0A8J3DGM4_9BACT</name>
<evidence type="ECO:0000256" key="9">
    <source>
        <dbReference type="SAM" id="MobiDB-lite"/>
    </source>
</evidence>
<dbReference type="Gene3D" id="1.10.3470.10">
    <property type="entry name" value="ABC transporter involved in vitamin B12 uptake, BtuC"/>
    <property type="match status" value="1"/>
</dbReference>
<dbReference type="PANTHER" id="PTHR30477:SF3">
    <property type="entry name" value="METAL TRANSPORT SYSTEM MEMBRANE PROTEIN CT_069-RELATED"/>
    <property type="match status" value="1"/>
</dbReference>
<feature type="transmembrane region" description="Helical" evidence="10">
    <location>
        <begin position="71"/>
        <end position="88"/>
    </location>
</feature>
<keyword evidence="13" id="KW-1185">Reference proteome</keyword>
<dbReference type="InterPro" id="IPR001626">
    <property type="entry name" value="ABC_TroCD"/>
</dbReference>
<feature type="transmembrane region" description="Helical" evidence="10">
    <location>
        <begin position="168"/>
        <end position="190"/>
    </location>
</feature>
<feature type="transmembrane region" description="Helical" evidence="10">
    <location>
        <begin position="259"/>
        <end position="279"/>
    </location>
</feature>
<dbReference type="SUPFAM" id="SSF47979">
    <property type="entry name" value="Iron-dependent repressor protein, dimerization domain"/>
    <property type="match status" value="1"/>
</dbReference>
<evidence type="ECO:0000256" key="4">
    <source>
        <dbReference type="ARBA" id="ARBA00022475"/>
    </source>
</evidence>
<evidence type="ECO:0000256" key="8">
    <source>
        <dbReference type="RuleBase" id="RU003943"/>
    </source>
</evidence>
<feature type="transmembrane region" description="Helical" evidence="10">
    <location>
        <begin position="234"/>
        <end position="252"/>
    </location>
</feature>
<keyword evidence="5 8" id="KW-0812">Transmembrane</keyword>
<gene>
    <name evidence="12" type="primary">mntB</name>
    <name evidence="12" type="ORF">GCM10007047_01590</name>
</gene>
<dbReference type="GO" id="GO:0043190">
    <property type="term" value="C:ATP-binding cassette (ABC) transporter complex"/>
    <property type="evidence" value="ECO:0007669"/>
    <property type="project" value="InterPro"/>
</dbReference>
<feature type="transmembrane region" description="Helical" evidence="10">
    <location>
        <begin position="127"/>
        <end position="148"/>
    </location>
</feature>
<keyword evidence="7 10" id="KW-0472">Membrane</keyword>
<dbReference type="RefSeq" id="WP_189510861.1">
    <property type="nucleotide sequence ID" value="NZ_BMXG01000001.1"/>
</dbReference>
<dbReference type="AlphaFoldDB" id="A0A8J3DGM4"/>
<dbReference type="InterPro" id="IPR036388">
    <property type="entry name" value="WH-like_DNA-bd_sf"/>
</dbReference>
<evidence type="ECO:0000256" key="1">
    <source>
        <dbReference type="ARBA" id="ARBA00004651"/>
    </source>
</evidence>
<feature type="transmembrane region" description="Helical" evidence="10">
    <location>
        <begin position="38"/>
        <end position="59"/>
    </location>
</feature>
<dbReference type="GO" id="GO:0046983">
    <property type="term" value="F:protein dimerization activity"/>
    <property type="evidence" value="ECO:0007669"/>
    <property type="project" value="InterPro"/>
</dbReference>
<keyword evidence="4" id="KW-1003">Cell membrane</keyword>
<reference evidence="12" key="2">
    <citation type="submission" date="2020-09" db="EMBL/GenBank/DDBJ databases">
        <authorList>
            <person name="Sun Q."/>
            <person name="Kim S."/>
        </authorList>
    </citation>
    <scope>NUCLEOTIDE SEQUENCE</scope>
    <source>
        <strain evidence="12">KCTC 12870</strain>
    </source>
</reference>
<evidence type="ECO:0000313" key="13">
    <source>
        <dbReference type="Proteomes" id="UP000642829"/>
    </source>
</evidence>
<accession>A0A8J3DGM4</accession>
<dbReference type="GO" id="GO:0055085">
    <property type="term" value="P:transmembrane transport"/>
    <property type="evidence" value="ECO:0007669"/>
    <property type="project" value="InterPro"/>
</dbReference>
<comment type="caution">
    <text evidence="12">The sequence shown here is derived from an EMBL/GenBank/DDBJ whole genome shotgun (WGS) entry which is preliminary data.</text>
</comment>
<dbReference type="InterPro" id="IPR037294">
    <property type="entry name" value="ABC_BtuC-like"/>
</dbReference>
<evidence type="ECO:0000256" key="5">
    <source>
        <dbReference type="ARBA" id="ARBA00022692"/>
    </source>
</evidence>